<dbReference type="OrthoDB" id="9811746at2"/>
<sequence length="163" mass="18454">MNKTRNIFISHHGKDDRHVQGLKDRLTDQGYTIRNSSVDSTKHTDVRPSDKQIARTLKDGISWAGTFICLIGRETHSRPWVDYEIKQAYLQGKTIVGIYLHGCKDDVNLPESFKRYGGAVLGWNSIDKVCDAIDGKPIPVENPDSKPRPPVNTVIRVKCNKKR</sequence>
<evidence type="ECO:0000259" key="1">
    <source>
        <dbReference type="Pfam" id="PF08937"/>
    </source>
</evidence>
<dbReference type="EMBL" id="CP042437">
    <property type="protein sequence ID" value="QEC77470.1"/>
    <property type="molecule type" value="Genomic_DNA"/>
</dbReference>
<dbReference type="InterPro" id="IPR036490">
    <property type="entry name" value="ThsB_TIR-like_sf"/>
</dbReference>
<name>A0A5B8W0I5_9SPHI</name>
<accession>A0A5B8W0I5</accession>
<gene>
    <name evidence="2" type="ORF">FSB76_16530</name>
</gene>
<feature type="domain" description="Thoeris protein ThsB TIR-like" evidence="1">
    <location>
        <begin position="8"/>
        <end position="104"/>
    </location>
</feature>
<dbReference type="AlphaFoldDB" id="A0A5B8W0I5"/>
<organism evidence="2 3">
    <name type="scientific">Mucilaginibacter ginsenosidivorax</name>
    <dbReference type="NCBI Taxonomy" id="862126"/>
    <lineage>
        <taxon>Bacteria</taxon>
        <taxon>Pseudomonadati</taxon>
        <taxon>Bacteroidota</taxon>
        <taxon>Sphingobacteriia</taxon>
        <taxon>Sphingobacteriales</taxon>
        <taxon>Sphingobacteriaceae</taxon>
        <taxon>Mucilaginibacter</taxon>
    </lineage>
</organism>
<evidence type="ECO:0000313" key="2">
    <source>
        <dbReference type="EMBL" id="QEC77470.1"/>
    </source>
</evidence>
<dbReference type="Proteomes" id="UP000321362">
    <property type="component" value="Chromosome"/>
</dbReference>
<evidence type="ECO:0000313" key="3">
    <source>
        <dbReference type="Proteomes" id="UP000321362"/>
    </source>
</evidence>
<keyword evidence="3" id="KW-1185">Reference proteome</keyword>
<reference evidence="2 3" key="1">
    <citation type="journal article" date="2013" name="J. Microbiol.">
        <title>Mucilaginibacter ginsenosidivorax sp. nov., with ginsenoside converting activity isolated from sediment.</title>
        <authorList>
            <person name="Kim J.K."/>
            <person name="Choi T.E."/>
            <person name="Liu Q.M."/>
            <person name="Park H.Y."/>
            <person name="Yi T.H."/>
            <person name="Yoon M.H."/>
            <person name="Kim S.C."/>
            <person name="Im W.T."/>
        </authorList>
    </citation>
    <scope>NUCLEOTIDE SEQUENCE [LARGE SCALE GENOMIC DNA]</scope>
    <source>
        <strain evidence="2 3">KHI28</strain>
    </source>
</reference>
<proteinExistence type="predicted"/>
<dbReference type="Gene3D" id="3.40.50.9200">
    <property type="entry name" value="Hypothetical protein MTH538"/>
    <property type="match status" value="1"/>
</dbReference>
<dbReference type="Pfam" id="PF08937">
    <property type="entry name" value="ThsB_TIR"/>
    <property type="match status" value="1"/>
</dbReference>
<dbReference type="RefSeq" id="WP_147055189.1">
    <property type="nucleotide sequence ID" value="NZ_CP042437.1"/>
</dbReference>
<dbReference type="SUPFAM" id="SSF52206">
    <property type="entry name" value="Hypothetical protein MTH538"/>
    <property type="match status" value="1"/>
</dbReference>
<dbReference type="InterPro" id="IPR015032">
    <property type="entry name" value="ThsB__TIR-like_domain"/>
</dbReference>
<dbReference type="KEGG" id="mgk:FSB76_16530"/>
<protein>
    <submittedName>
        <fullName evidence="2">TIR domain-containing protein</fullName>
    </submittedName>
</protein>